<gene>
    <name evidence="2" type="ORF">PAC_15716</name>
</gene>
<dbReference type="Gene3D" id="3.30.559.10">
    <property type="entry name" value="Chloramphenicol acetyltransferase-like domain"/>
    <property type="match status" value="2"/>
</dbReference>
<sequence>MANSSVSEQTYLFPGPSFHIDLAALDARHPVHYSRRLLIFRCPSPTLRDAQLAALKTGLQALVERCPILGGTIVSPPPGDPSHGLGDWRTIVCGPGLELVMRDLSSKIPSFERLEADDFQPHNFPCDLLIPVPEDIDNDIPFAACKMQYSAIEGGTILTWAMSHSVADGSGNNELIGVLAEETRLAEELSSKNLPSASSKAGLTTYLGENRSVMRNMKSDVEFKIEDHPGFRWPTPSPSGVPVPLHPFEATAPEIPVLLRISPAGLAQLKIDATIAGSPPISTHDALSALIWRTALLIRSIRSASAQEVPLSTNTSIFMPSDGRRHLSLPSTYIGNAVYQLTANLDLGTLLSPTGLGYAASAVRSAIKAVTPALVSSYVAKTNEVWVDWQFMNGTASTTGVAMGTDWTSGVLYGQDWGKDFGPLIRYRYPGEAFNCIYPKLPDGTAEVMMGVLPGEGNLLKSEHGFGKYIDTQ</sequence>
<dbReference type="GO" id="GO:0016747">
    <property type="term" value="F:acyltransferase activity, transferring groups other than amino-acyl groups"/>
    <property type="evidence" value="ECO:0007669"/>
    <property type="project" value="TreeGrafter"/>
</dbReference>
<evidence type="ECO:0000313" key="3">
    <source>
        <dbReference type="Proteomes" id="UP000184330"/>
    </source>
</evidence>
<dbReference type="EMBL" id="FJOG01000033">
    <property type="protein sequence ID" value="CZR65816.1"/>
    <property type="molecule type" value="Genomic_DNA"/>
</dbReference>
<name>A0A1L7XLK0_9HELO</name>
<accession>A0A1L7XLK0</accession>
<dbReference type="STRING" id="576137.A0A1L7XLK0"/>
<keyword evidence="3" id="KW-1185">Reference proteome</keyword>
<dbReference type="PANTHER" id="PTHR31642">
    <property type="entry name" value="TRICHOTHECENE 3-O-ACETYLTRANSFERASE"/>
    <property type="match status" value="1"/>
</dbReference>
<dbReference type="InterPro" id="IPR023213">
    <property type="entry name" value="CAT-like_dom_sf"/>
</dbReference>
<dbReference type="InterPro" id="IPR050317">
    <property type="entry name" value="Plant_Fungal_Acyltransferase"/>
</dbReference>
<evidence type="ECO:0008006" key="4">
    <source>
        <dbReference type="Google" id="ProtNLM"/>
    </source>
</evidence>
<protein>
    <recommendedName>
        <fullName evidence="4">Trichothecene 3-O-acetyltransferase</fullName>
    </recommendedName>
</protein>
<proteinExistence type="predicted"/>
<dbReference type="Proteomes" id="UP000184330">
    <property type="component" value="Unassembled WGS sequence"/>
</dbReference>
<dbReference type="PANTHER" id="PTHR31642:SF310">
    <property type="entry name" value="FATTY ALCOHOL:CAFFEOYL-COA ACYLTRANSFERASE"/>
    <property type="match status" value="1"/>
</dbReference>
<keyword evidence="1" id="KW-0808">Transferase</keyword>
<dbReference type="AlphaFoldDB" id="A0A1L7XLK0"/>
<evidence type="ECO:0000313" key="2">
    <source>
        <dbReference type="EMBL" id="CZR65816.1"/>
    </source>
</evidence>
<reference evidence="2 3" key="1">
    <citation type="submission" date="2016-03" db="EMBL/GenBank/DDBJ databases">
        <authorList>
            <person name="Ploux O."/>
        </authorList>
    </citation>
    <scope>NUCLEOTIDE SEQUENCE [LARGE SCALE GENOMIC DNA]</scope>
    <source>
        <strain evidence="2 3">UAMH 11012</strain>
    </source>
</reference>
<evidence type="ECO:0000256" key="1">
    <source>
        <dbReference type="ARBA" id="ARBA00022679"/>
    </source>
</evidence>
<dbReference type="OrthoDB" id="1862401at2759"/>
<organism evidence="2 3">
    <name type="scientific">Phialocephala subalpina</name>
    <dbReference type="NCBI Taxonomy" id="576137"/>
    <lineage>
        <taxon>Eukaryota</taxon>
        <taxon>Fungi</taxon>
        <taxon>Dikarya</taxon>
        <taxon>Ascomycota</taxon>
        <taxon>Pezizomycotina</taxon>
        <taxon>Leotiomycetes</taxon>
        <taxon>Helotiales</taxon>
        <taxon>Mollisiaceae</taxon>
        <taxon>Phialocephala</taxon>
        <taxon>Phialocephala fortinii species complex</taxon>
    </lineage>
</organism>
<dbReference type="Pfam" id="PF02458">
    <property type="entry name" value="Transferase"/>
    <property type="match status" value="1"/>
</dbReference>